<dbReference type="PROSITE" id="PS50157">
    <property type="entry name" value="ZINC_FINGER_C2H2_2"/>
    <property type="match status" value="3"/>
</dbReference>
<evidence type="ECO:0000313" key="5">
    <source>
        <dbReference type="Proteomes" id="UP000290289"/>
    </source>
</evidence>
<dbReference type="STRING" id="3750.A0A498JLV7"/>
<dbReference type="Pfam" id="PF04484">
    <property type="entry name" value="QWRF"/>
    <property type="match status" value="1"/>
</dbReference>
<feature type="compositionally biased region" description="Acidic residues" evidence="2">
    <location>
        <begin position="151"/>
        <end position="162"/>
    </location>
</feature>
<feature type="compositionally biased region" description="Polar residues" evidence="2">
    <location>
        <begin position="476"/>
        <end position="489"/>
    </location>
</feature>
<dbReference type="Pfam" id="PF13912">
    <property type="entry name" value="zf-C2H2_6"/>
    <property type="match status" value="3"/>
</dbReference>
<feature type="compositionally biased region" description="Polar residues" evidence="2">
    <location>
        <begin position="422"/>
        <end position="438"/>
    </location>
</feature>
<dbReference type="GO" id="GO:0006355">
    <property type="term" value="P:regulation of DNA-templated transcription"/>
    <property type="evidence" value="ECO:0007669"/>
    <property type="project" value="InterPro"/>
</dbReference>
<dbReference type="InterPro" id="IPR044303">
    <property type="entry name" value="ZAT1/4/9"/>
</dbReference>
<accession>A0A498JLV7</accession>
<feature type="compositionally biased region" description="Low complexity" evidence="2">
    <location>
        <begin position="41"/>
        <end position="62"/>
    </location>
</feature>
<dbReference type="EMBL" id="RDQH01000333">
    <property type="protein sequence ID" value="RXH94884.1"/>
    <property type="molecule type" value="Genomic_DNA"/>
</dbReference>
<evidence type="ECO:0000256" key="2">
    <source>
        <dbReference type="SAM" id="MobiDB-lite"/>
    </source>
</evidence>
<feature type="domain" description="C2H2-type" evidence="3">
    <location>
        <begin position="242"/>
        <end position="264"/>
    </location>
</feature>
<feature type="domain" description="C2H2-type" evidence="3">
    <location>
        <begin position="181"/>
        <end position="203"/>
    </location>
</feature>
<feature type="region of interest" description="Disordered" evidence="2">
    <location>
        <begin position="13"/>
        <end position="106"/>
    </location>
</feature>
<evidence type="ECO:0000313" key="4">
    <source>
        <dbReference type="EMBL" id="RXH94884.1"/>
    </source>
</evidence>
<dbReference type="GO" id="GO:0008270">
    <property type="term" value="F:zinc ion binding"/>
    <property type="evidence" value="ECO:0007669"/>
    <property type="project" value="UniProtKB-KW"/>
</dbReference>
<feature type="compositionally biased region" description="Basic and acidic residues" evidence="2">
    <location>
        <begin position="77"/>
        <end position="87"/>
    </location>
</feature>
<dbReference type="InterPro" id="IPR036236">
    <property type="entry name" value="Znf_C2H2_sf"/>
</dbReference>
<organism evidence="4 5">
    <name type="scientific">Malus domestica</name>
    <name type="common">Apple</name>
    <name type="synonym">Pyrus malus</name>
    <dbReference type="NCBI Taxonomy" id="3750"/>
    <lineage>
        <taxon>Eukaryota</taxon>
        <taxon>Viridiplantae</taxon>
        <taxon>Streptophyta</taxon>
        <taxon>Embryophyta</taxon>
        <taxon>Tracheophyta</taxon>
        <taxon>Spermatophyta</taxon>
        <taxon>Magnoliopsida</taxon>
        <taxon>eudicotyledons</taxon>
        <taxon>Gunneridae</taxon>
        <taxon>Pentapetalae</taxon>
        <taxon>rosids</taxon>
        <taxon>fabids</taxon>
        <taxon>Rosales</taxon>
        <taxon>Rosaceae</taxon>
        <taxon>Amygdaloideae</taxon>
        <taxon>Maleae</taxon>
        <taxon>Malus</taxon>
    </lineage>
</organism>
<comment type="caution">
    <text evidence="4">The sequence shown here is derived from an EMBL/GenBank/DDBJ whole genome shotgun (WGS) entry which is preliminary data.</text>
</comment>
<evidence type="ECO:0000259" key="3">
    <source>
        <dbReference type="PROSITE" id="PS50157"/>
    </source>
</evidence>
<dbReference type="SUPFAM" id="SSF57667">
    <property type="entry name" value="beta-beta-alpha zinc fingers"/>
    <property type="match status" value="1"/>
</dbReference>
<gene>
    <name evidence="4" type="ORF">DVH24_024568</name>
</gene>
<proteinExistence type="predicted"/>
<dbReference type="Proteomes" id="UP000290289">
    <property type="component" value="Chromosome 7"/>
</dbReference>
<dbReference type="PROSITE" id="PS00028">
    <property type="entry name" value="ZINC_FINGER_C2H2_1"/>
    <property type="match status" value="3"/>
</dbReference>
<name>A0A498JLV7_MALDO</name>
<keyword evidence="5" id="KW-1185">Reference proteome</keyword>
<evidence type="ECO:0000256" key="1">
    <source>
        <dbReference type="PROSITE-ProRule" id="PRU00042"/>
    </source>
</evidence>
<keyword evidence="1" id="KW-0863">Zinc-finger</keyword>
<dbReference type="PANTHER" id="PTHR46326:SF10">
    <property type="entry name" value="C2H2 AND C2HC ZINC FINGER PROTEIN"/>
    <property type="match status" value="1"/>
</dbReference>
<dbReference type="InterPro" id="IPR007573">
    <property type="entry name" value="QWRF"/>
</dbReference>
<dbReference type="Gene3D" id="3.30.160.60">
    <property type="entry name" value="Classic Zinc Finger"/>
    <property type="match status" value="1"/>
</dbReference>
<sequence length="698" mass="78240">MEKQRICKICNKRFSNGKAMGGHMRSHLAKLPLPPKPQSPPQQQHQQLSDSPESSSPPFSTSNRAMHSSLDSAVVHDGGDSDSESHPRNPTHRRSKRRRKVIGKSSLTMPFEAEQVSSVTDAFSTEDVAMCLIMLSMDKWEKVKVKNGVDESADEEEEDESDDRGGFGFRSHARVRTRGKYKCETCDKVFISYQALGGHRASHKKILKTQVFDDYEEEEDEDFEEDDGQNGNLAVVENHRTFECSVCFKQFDSGQALGGHKKVHYYNNLTTNAPTRNVNLPSSSTNFVDNLVIDLNLPAPEEEEEEVSQKQGVTEEYWTEIFFLVLTSHIGLEDDKHPNQKACFAAESTMETGAKIWRKPKPSFRCGPWVPRRNSVELRPRHALKMMENTYMSRRQQQQSSPRLLRSRSGTSSTPTLTLPQNVSRSCTTTPNNSQRFTSPKRSKSTVKSRTNKNHEEEKVHALKQKKGGQEDIIGQQGTNNLGINTSFAKLQRGSTSPSPSPRPRKSVSMPSPPSPSAWALSPGRSLPRKVAPDPPAAAPSTRAARVKSSGGGVGGVLKYFRLQKKVPPVQEEDFHRFPLLHNRLLQWRFANARAEAAKLDAQRISQTDVASVYEAMTSAMAAMEDNLGMVSKLLPELEKVLYMVTELLISQKQQRDLESNLALVSALAEEEASLRAHLIQLESMYFLPPTNSYKYDQ</sequence>
<protein>
    <recommendedName>
        <fullName evidence="3">C2H2-type domain-containing protein</fullName>
    </recommendedName>
</protein>
<keyword evidence="1" id="KW-0862">Zinc</keyword>
<feature type="region of interest" description="Disordered" evidence="2">
    <location>
        <begin position="392"/>
        <end position="550"/>
    </location>
</feature>
<feature type="compositionally biased region" description="Basic residues" evidence="2">
    <location>
        <begin position="439"/>
        <end position="452"/>
    </location>
</feature>
<keyword evidence="1" id="KW-0479">Metal-binding</keyword>
<dbReference type="PANTHER" id="PTHR46326">
    <property type="entry name" value="ZINC FINGER PROTEIN ZAT1-RELATED"/>
    <property type="match status" value="1"/>
</dbReference>
<feature type="region of interest" description="Disordered" evidence="2">
    <location>
        <begin position="149"/>
        <end position="169"/>
    </location>
</feature>
<dbReference type="AlphaFoldDB" id="A0A498JLV7"/>
<feature type="compositionally biased region" description="Low complexity" evidence="2">
    <location>
        <begin position="393"/>
        <end position="421"/>
    </location>
</feature>
<dbReference type="SMART" id="SM00355">
    <property type="entry name" value="ZnF_C2H2"/>
    <property type="match status" value="3"/>
</dbReference>
<feature type="compositionally biased region" description="Basic residues" evidence="2">
    <location>
        <begin position="89"/>
        <end position="102"/>
    </location>
</feature>
<feature type="domain" description="C2H2-type" evidence="3">
    <location>
        <begin position="5"/>
        <end position="32"/>
    </location>
</feature>
<reference evidence="4 5" key="1">
    <citation type="submission" date="2018-10" db="EMBL/GenBank/DDBJ databases">
        <title>A high-quality apple genome assembly.</title>
        <authorList>
            <person name="Hu J."/>
        </authorList>
    </citation>
    <scope>NUCLEOTIDE SEQUENCE [LARGE SCALE GENOMIC DNA]</scope>
    <source>
        <strain evidence="5">cv. HFTH1</strain>
        <tissue evidence="4">Young leaf</tissue>
    </source>
</reference>
<dbReference type="InterPro" id="IPR013087">
    <property type="entry name" value="Znf_C2H2_type"/>
</dbReference>